<keyword evidence="3" id="KW-1185">Reference proteome</keyword>
<evidence type="ECO:0000313" key="3">
    <source>
        <dbReference type="Proteomes" id="UP000321570"/>
    </source>
</evidence>
<evidence type="ECO:0000256" key="1">
    <source>
        <dbReference type="SAM" id="SignalP"/>
    </source>
</evidence>
<name>A0A564Z654_HYMDI</name>
<dbReference type="Proteomes" id="UP000321570">
    <property type="component" value="Unassembled WGS sequence"/>
</dbReference>
<evidence type="ECO:0008006" key="4">
    <source>
        <dbReference type="Google" id="ProtNLM"/>
    </source>
</evidence>
<protein>
    <recommendedName>
        <fullName evidence="4">Secreted protein</fullName>
    </recommendedName>
</protein>
<gene>
    <name evidence="2" type="ORF">WMSIL1_LOCUS12386</name>
</gene>
<dbReference type="EMBL" id="CABIJS010000611">
    <property type="protein sequence ID" value="VUZ54264.1"/>
    <property type="molecule type" value="Genomic_DNA"/>
</dbReference>
<reference evidence="2 3" key="1">
    <citation type="submission" date="2019-07" db="EMBL/GenBank/DDBJ databases">
        <authorList>
            <person name="Jastrzebski P J."/>
            <person name="Paukszto L."/>
            <person name="Jastrzebski P J."/>
        </authorList>
    </citation>
    <scope>NUCLEOTIDE SEQUENCE [LARGE SCALE GENOMIC DNA]</scope>
    <source>
        <strain evidence="2 3">WMS-il1</strain>
    </source>
</reference>
<evidence type="ECO:0000313" key="2">
    <source>
        <dbReference type="EMBL" id="VUZ54264.1"/>
    </source>
</evidence>
<sequence length="69" mass="7693">MCLAMLLLMMPSPVSSIQSWFTAVIESLPPCVCTNCSLDTDVYGKDSLCGNDNRDKTGTCVYYYQGYYD</sequence>
<feature type="chain" id="PRO_5021766991" description="Secreted protein" evidence="1">
    <location>
        <begin position="17"/>
        <end position="69"/>
    </location>
</feature>
<organism evidence="2 3">
    <name type="scientific">Hymenolepis diminuta</name>
    <name type="common">Rat tapeworm</name>
    <dbReference type="NCBI Taxonomy" id="6216"/>
    <lineage>
        <taxon>Eukaryota</taxon>
        <taxon>Metazoa</taxon>
        <taxon>Spiralia</taxon>
        <taxon>Lophotrochozoa</taxon>
        <taxon>Platyhelminthes</taxon>
        <taxon>Cestoda</taxon>
        <taxon>Eucestoda</taxon>
        <taxon>Cyclophyllidea</taxon>
        <taxon>Hymenolepididae</taxon>
        <taxon>Hymenolepis</taxon>
    </lineage>
</organism>
<proteinExistence type="predicted"/>
<keyword evidence="1" id="KW-0732">Signal</keyword>
<feature type="signal peptide" evidence="1">
    <location>
        <begin position="1"/>
        <end position="16"/>
    </location>
</feature>
<dbReference type="AlphaFoldDB" id="A0A564Z654"/>
<accession>A0A564Z654</accession>